<feature type="domain" description="Acyl-CoA dehydrogenase C-terminal" evidence="5">
    <location>
        <begin position="397"/>
        <end position="531"/>
    </location>
</feature>
<keyword evidence="1" id="KW-0560">Oxidoreductase</keyword>
<dbReference type="SUPFAM" id="SSF47203">
    <property type="entry name" value="Acyl-CoA dehydrogenase C-terminal domain-like"/>
    <property type="match status" value="1"/>
</dbReference>
<dbReference type="PANTHER" id="PTHR48083:SF19">
    <property type="entry name" value="FLAVIN-DEPENDENT MONOOXYGENASE, OXYGENASE SUBUNIT HSAA"/>
    <property type="match status" value="1"/>
</dbReference>
<evidence type="ECO:0000259" key="5">
    <source>
        <dbReference type="Pfam" id="PF08028"/>
    </source>
</evidence>
<dbReference type="InterPro" id="IPR050741">
    <property type="entry name" value="Acyl-CoA_dehydrogenase"/>
</dbReference>
<dbReference type="InterPro" id="IPR037069">
    <property type="entry name" value="AcylCoA_DH/ox_N_sf"/>
</dbReference>
<dbReference type="Gene3D" id="1.10.540.10">
    <property type="entry name" value="Acyl-CoA dehydrogenase/oxidase, N-terminal domain"/>
    <property type="match status" value="1"/>
</dbReference>
<gene>
    <name evidence="6" type="ORF">GD627_02925</name>
</gene>
<feature type="domain" description="Acyl-CoA dehydrogenase/oxidase N-terminal" evidence="4">
    <location>
        <begin position="190"/>
        <end position="269"/>
    </location>
</feature>
<accession>A0A5N6MTN3</accession>
<evidence type="ECO:0000256" key="3">
    <source>
        <dbReference type="SAM" id="MobiDB-lite"/>
    </source>
</evidence>
<dbReference type="InterPro" id="IPR009100">
    <property type="entry name" value="AcylCoA_DH/oxidase_NM_dom_sf"/>
</dbReference>
<dbReference type="Pfam" id="PF08028">
    <property type="entry name" value="Acyl-CoA_dh_2"/>
    <property type="match status" value="1"/>
</dbReference>
<dbReference type="SUPFAM" id="SSF56645">
    <property type="entry name" value="Acyl-CoA dehydrogenase NM domain-like"/>
    <property type="match status" value="1"/>
</dbReference>
<dbReference type="Gene3D" id="2.40.110.10">
    <property type="entry name" value="Butyryl-CoA Dehydrogenase, subunit A, domain 2"/>
    <property type="match status" value="1"/>
</dbReference>
<dbReference type="InterPro" id="IPR013107">
    <property type="entry name" value="Acyl-CoA_DH_C"/>
</dbReference>
<evidence type="ECO:0000259" key="4">
    <source>
        <dbReference type="Pfam" id="PF02771"/>
    </source>
</evidence>
<dbReference type="GO" id="GO:0003995">
    <property type="term" value="F:acyl-CoA dehydrogenase activity"/>
    <property type="evidence" value="ECO:0007669"/>
    <property type="project" value="TreeGrafter"/>
</dbReference>
<evidence type="ECO:0000256" key="1">
    <source>
        <dbReference type="ARBA" id="ARBA00023002"/>
    </source>
</evidence>
<reference evidence="6 7" key="1">
    <citation type="submission" date="2019-08" db="EMBL/GenBank/DDBJ databases">
        <title>Arthrobacter sp. nov., isolated from plateau pika and Tibetan wild ass.</title>
        <authorList>
            <person name="Ge Y."/>
        </authorList>
    </citation>
    <scope>NUCLEOTIDE SEQUENCE [LARGE SCALE GENOMIC DNA]</scope>
    <source>
        <strain evidence="6 7">785</strain>
    </source>
</reference>
<dbReference type="GO" id="GO:0016712">
    <property type="term" value="F:oxidoreductase activity, acting on paired donors, with incorporation or reduction of molecular oxygen, reduced flavin or flavoprotein as one donor, and incorporation of one atom of oxygen"/>
    <property type="evidence" value="ECO:0007669"/>
    <property type="project" value="TreeGrafter"/>
</dbReference>
<proteinExistence type="inferred from homology"/>
<comment type="caution">
    <text evidence="6">The sequence shown here is derived from an EMBL/GenBank/DDBJ whole genome shotgun (WGS) entry which is preliminary data.</text>
</comment>
<name>A0A5N6MTN3_9MICC</name>
<dbReference type="Proteomes" id="UP000326852">
    <property type="component" value="Unassembled WGS sequence"/>
</dbReference>
<dbReference type="AlphaFoldDB" id="A0A5N6MTN3"/>
<dbReference type="InterPro" id="IPR013786">
    <property type="entry name" value="AcylCoA_DH/ox_N"/>
</dbReference>
<feature type="region of interest" description="Disordered" evidence="3">
    <location>
        <begin position="1"/>
        <end position="22"/>
    </location>
</feature>
<feature type="compositionally biased region" description="Polar residues" evidence="3">
    <location>
        <begin position="1"/>
        <end position="11"/>
    </location>
</feature>
<dbReference type="Gene3D" id="1.20.140.10">
    <property type="entry name" value="Butyryl-CoA Dehydrogenase, subunit A, domain 3"/>
    <property type="match status" value="1"/>
</dbReference>
<evidence type="ECO:0000313" key="6">
    <source>
        <dbReference type="EMBL" id="KAD4060040.1"/>
    </source>
</evidence>
<dbReference type="GO" id="GO:0033539">
    <property type="term" value="P:fatty acid beta-oxidation using acyl-CoA dehydrogenase"/>
    <property type="evidence" value="ECO:0007669"/>
    <property type="project" value="TreeGrafter"/>
</dbReference>
<dbReference type="InterPro" id="IPR046373">
    <property type="entry name" value="Acyl-CoA_Oxase/DH_mid-dom_sf"/>
</dbReference>
<dbReference type="EMBL" id="VTFX01000001">
    <property type="protein sequence ID" value="KAD4060040.1"/>
    <property type="molecule type" value="Genomic_DNA"/>
</dbReference>
<dbReference type="Pfam" id="PF02771">
    <property type="entry name" value="Acyl-CoA_dh_N"/>
    <property type="match status" value="1"/>
</dbReference>
<sequence>MSVQGQASSPSADGGWSPSPPVPCINMTMVRSRNRGTRMTFPLPPSGPSCCLSGAGHLEEPINERDDRKAPLKRSLHFSVRDSFRRFFSSAPSAFQAPVDQSAHSTGGDGKNSWARPASPFGLPEDGDINARSSAAEDDCATLNWYVQYSSVITSPTRGIPMSTTTTTAPTASELIARAEKLVPLLRERASAAENLRRQPEETIEDFSSAGFFTAMVPAEHGGSALGLSEFADLVRVLSRGDASAGWIAAFLISHSTLLYRYGAQAQGEFFADKPYGLTVAAAGPPGAAAPVEGGYTVSGTWRFGSGVLHAEWAALSAMSPDGPLSVVVPVSETEIVDTWHVPGMKATGSNDIKVEGLFVPRHRTVSFPVYSSEHNEGAALTEYPLIGYPMNRTLNLIHSAVAIGTADAALELFAAGVGKRVRMQTRQKQIDEPITRQTYGKAWDLVQVAGLQLHDALAHTDRVYGRDSAGPATLADRARINLGLTGSGQKAFQAVDLVVRAAGASIFRTGDPLERIVRDTQVMRNHAAVDFETMASVAGGALLGVGIGDYAEPMF</sequence>
<feature type="region of interest" description="Disordered" evidence="3">
    <location>
        <begin position="96"/>
        <end position="130"/>
    </location>
</feature>
<evidence type="ECO:0008006" key="8">
    <source>
        <dbReference type="Google" id="ProtNLM"/>
    </source>
</evidence>
<dbReference type="PANTHER" id="PTHR48083">
    <property type="entry name" value="MEDIUM-CHAIN SPECIFIC ACYL-COA DEHYDROGENASE, MITOCHONDRIAL-RELATED"/>
    <property type="match status" value="1"/>
</dbReference>
<protein>
    <recommendedName>
        <fullName evidence="8">Acyl-CoA dehydrogenase</fullName>
    </recommendedName>
</protein>
<comment type="similarity">
    <text evidence="2">Belongs to the HpaH/HsaA monooxygenase family.</text>
</comment>
<keyword evidence="7" id="KW-1185">Reference proteome</keyword>
<evidence type="ECO:0000313" key="7">
    <source>
        <dbReference type="Proteomes" id="UP000326852"/>
    </source>
</evidence>
<evidence type="ECO:0000256" key="2">
    <source>
        <dbReference type="ARBA" id="ARBA00049661"/>
    </source>
</evidence>
<dbReference type="GO" id="GO:0050660">
    <property type="term" value="F:flavin adenine dinucleotide binding"/>
    <property type="evidence" value="ECO:0007669"/>
    <property type="project" value="InterPro"/>
</dbReference>
<organism evidence="6 7">
    <name type="scientific">Arthrobacter yangruifuii</name>
    <dbReference type="NCBI Taxonomy" id="2606616"/>
    <lineage>
        <taxon>Bacteria</taxon>
        <taxon>Bacillati</taxon>
        <taxon>Actinomycetota</taxon>
        <taxon>Actinomycetes</taxon>
        <taxon>Micrococcales</taxon>
        <taxon>Micrococcaceae</taxon>
        <taxon>Arthrobacter</taxon>
    </lineage>
</organism>
<dbReference type="InterPro" id="IPR036250">
    <property type="entry name" value="AcylCo_DH-like_C"/>
</dbReference>
<dbReference type="GO" id="GO:0005737">
    <property type="term" value="C:cytoplasm"/>
    <property type="evidence" value="ECO:0007669"/>
    <property type="project" value="TreeGrafter"/>
</dbReference>